<dbReference type="PROSITE" id="PS51257">
    <property type="entry name" value="PROKAR_LIPOPROTEIN"/>
    <property type="match status" value="1"/>
</dbReference>
<comment type="similarity">
    <text evidence="1">Belongs to the bacterial solute-binding protein 1 family.</text>
</comment>
<evidence type="ECO:0000256" key="1">
    <source>
        <dbReference type="ARBA" id="ARBA00008520"/>
    </source>
</evidence>
<comment type="caution">
    <text evidence="5">The sequence shown here is derived from an EMBL/GenBank/DDBJ whole genome shotgun (WGS) entry which is preliminary data.</text>
</comment>
<accession>C8NFP8</accession>
<feature type="chain" id="PRO_5039133111" evidence="4">
    <location>
        <begin position="24"/>
        <end position="434"/>
    </location>
</feature>
<dbReference type="GeneID" id="78412917"/>
<dbReference type="GO" id="GO:0055052">
    <property type="term" value="C:ATP-binding cassette (ABC) transporter complex, substrate-binding subunit-containing"/>
    <property type="evidence" value="ECO:0007669"/>
    <property type="project" value="TreeGrafter"/>
</dbReference>
<dbReference type="Gene3D" id="3.40.190.10">
    <property type="entry name" value="Periplasmic binding protein-like II"/>
    <property type="match status" value="2"/>
</dbReference>
<dbReference type="EMBL" id="ACKZ01000016">
    <property type="protein sequence ID" value="EEW37384.1"/>
    <property type="molecule type" value="Genomic_DNA"/>
</dbReference>
<dbReference type="GO" id="GO:1901982">
    <property type="term" value="F:maltose binding"/>
    <property type="evidence" value="ECO:0007669"/>
    <property type="project" value="TreeGrafter"/>
</dbReference>
<dbReference type="GO" id="GO:0042956">
    <property type="term" value="P:maltodextrin transmembrane transport"/>
    <property type="evidence" value="ECO:0007669"/>
    <property type="project" value="TreeGrafter"/>
</dbReference>
<sequence>MANKWFKKSLMVGLAGLALAGCASGGNQSNSSNGGSESKKEFTLYSNKSEIQEALTAYAKEWGDKNGVKVNIKTCSGSCKISDQLKTEFTAGTAPDVFVIEGQAGYDLWKDNLQPLKGDWIDKTEFEFKQGNDVYGFPVSVEGYGLAYNKEILTKAGIDPATLTSFEAVEKAMATLESKKDELGLSTVVATATKEGETWIMGIHDFGAYLSSGLPNGDRSVTNQVLKGEMDKTRLENYTNWVELLFKHTDKKLLTVGTQEDMDSAFASGKAAFLHQGNWKDPNLKQLNANFEMGFIPYQTLGKDKNADGLFIGAPSYYVVNKDTKALESINKFFNDLADTKEGQDYIVNKANMISPFANTTEKPSAPLSRFLAEWVSAKKPVYSFDNPYFMPDNFLMNKLGPIYGQYAQGSIDKAKFQELIINQIKEVPSLIKK</sequence>
<gene>
    <name evidence="5" type="ORF">HMPREF0444_0743</name>
</gene>
<protein>
    <submittedName>
        <fullName evidence="5">ABC transporter, solute-binding protein</fullName>
    </submittedName>
</protein>
<evidence type="ECO:0000256" key="3">
    <source>
        <dbReference type="ARBA" id="ARBA00022729"/>
    </source>
</evidence>
<keyword evidence="6" id="KW-1185">Reference proteome</keyword>
<keyword evidence="2" id="KW-0813">Transport</keyword>
<dbReference type="Proteomes" id="UP000005926">
    <property type="component" value="Unassembled WGS sequence"/>
</dbReference>
<name>C8NFP8_9LACT</name>
<evidence type="ECO:0000256" key="2">
    <source>
        <dbReference type="ARBA" id="ARBA00022448"/>
    </source>
</evidence>
<dbReference type="eggNOG" id="COG1653">
    <property type="taxonomic scope" value="Bacteria"/>
</dbReference>
<dbReference type="RefSeq" id="WP_005606663.1">
    <property type="nucleotide sequence ID" value="NZ_CP102283.1"/>
</dbReference>
<dbReference type="GO" id="GO:0015768">
    <property type="term" value="P:maltose transport"/>
    <property type="evidence" value="ECO:0007669"/>
    <property type="project" value="TreeGrafter"/>
</dbReference>
<dbReference type="HOGENOM" id="CLU_031285_12_3_9"/>
<keyword evidence="3 4" id="KW-0732">Signal</keyword>
<dbReference type="PANTHER" id="PTHR30061">
    <property type="entry name" value="MALTOSE-BINDING PERIPLASMIC PROTEIN"/>
    <property type="match status" value="1"/>
</dbReference>
<reference evidence="5 6" key="1">
    <citation type="submission" date="2009-08" db="EMBL/GenBank/DDBJ databases">
        <authorList>
            <person name="Muzny D."/>
            <person name="Qin X."/>
            <person name="Deng J."/>
            <person name="Jiang H."/>
            <person name="Liu Y."/>
            <person name="Qu J."/>
            <person name="Song X.-Z."/>
            <person name="Zhang L."/>
            <person name="Thornton R."/>
            <person name="Coyle M."/>
            <person name="Francisco L."/>
            <person name="Jackson L."/>
            <person name="Javaid M."/>
            <person name="Korchina V."/>
            <person name="Kovar C."/>
            <person name="Mata R."/>
            <person name="Mathew T."/>
            <person name="Ngo R."/>
            <person name="Nguyen L."/>
            <person name="Nguyen N."/>
            <person name="Okwuonu G."/>
            <person name="Ongeri F."/>
            <person name="Pham C."/>
            <person name="Simmons D."/>
            <person name="Wilczek-Boney K."/>
            <person name="Hale W."/>
            <person name="Jakkamsetti A."/>
            <person name="Pham P."/>
            <person name="Ruth R."/>
            <person name="San Lucas F."/>
            <person name="Warren J."/>
            <person name="Zhang J."/>
            <person name="Zhao Z."/>
            <person name="Zhou C."/>
            <person name="Zhu D."/>
            <person name="Lee S."/>
            <person name="Bess C."/>
            <person name="Blankenburg K."/>
            <person name="Forbes L."/>
            <person name="Fu Q."/>
            <person name="Gubbala S."/>
            <person name="Hirani K."/>
            <person name="Jayaseelan J.C."/>
            <person name="Lara F."/>
            <person name="Munidasa M."/>
            <person name="Palculict T."/>
            <person name="Patil S."/>
            <person name="Pu L.-L."/>
            <person name="Saada N."/>
            <person name="Tang L."/>
            <person name="Weissenberger G."/>
            <person name="Zhu Y."/>
            <person name="Hemphill L."/>
            <person name="Shang Y."/>
            <person name="Youmans B."/>
            <person name="Ayvaz T."/>
            <person name="Ross M."/>
            <person name="Santibanez J."/>
            <person name="Aqrawi P."/>
            <person name="Gross S."/>
            <person name="Joshi V."/>
            <person name="Fowler G."/>
            <person name="Nazareth L."/>
            <person name="Reid J."/>
            <person name="Worley K."/>
            <person name="Petrosino J."/>
            <person name="Highlander S."/>
            <person name="Gibbs R."/>
        </authorList>
    </citation>
    <scope>NUCLEOTIDE SEQUENCE [LARGE SCALE GENOMIC DNA]</scope>
    <source>
        <strain evidence="5 6">ATCC 49175</strain>
    </source>
</reference>
<evidence type="ECO:0000313" key="5">
    <source>
        <dbReference type="EMBL" id="EEW37384.1"/>
    </source>
</evidence>
<dbReference type="PANTHER" id="PTHR30061:SF50">
    <property type="entry name" value="MALTOSE_MALTODEXTRIN-BINDING PERIPLASMIC PROTEIN"/>
    <property type="match status" value="1"/>
</dbReference>
<dbReference type="STRING" id="638301.HMPREF0444_0743"/>
<evidence type="ECO:0000256" key="4">
    <source>
        <dbReference type="SAM" id="SignalP"/>
    </source>
</evidence>
<dbReference type="SUPFAM" id="SSF53850">
    <property type="entry name" value="Periplasmic binding protein-like II"/>
    <property type="match status" value="1"/>
</dbReference>
<organism evidence="5 6">
    <name type="scientific">Granulicatella adiacens ATCC 49175</name>
    <dbReference type="NCBI Taxonomy" id="638301"/>
    <lineage>
        <taxon>Bacteria</taxon>
        <taxon>Bacillati</taxon>
        <taxon>Bacillota</taxon>
        <taxon>Bacilli</taxon>
        <taxon>Lactobacillales</taxon>
        <taxon>Carnobacteriaceae</taxon>
        <taxon>Granulicatella</taxon>
    </lineage>
</organism>
<feature type="signal peptide" evidence="4">
    <location>
        <begin position="1"/>
        <end position="23"/>
    </location>
</feature>
<dbReference type="InterPro" id="IPR006059">
    <property type="entry name" value="SBP"/>
</dbReference>
<dbReference type="Pfam" id="PF13416">
    <property type="entry name" value="SBP_bac_8"/>
    <property type="match status" value="1"/>
</dbReference>
<dbReference type="AlphaFoldDB" id="C8NFP8"/>
<proteinExistence type="inferred from homology"/>
<evidence type="ECO:0000313" key="6">
    <source>
        <dbReference type="Proteomes" id="UP000005926"/>
    </source>
</evidence>